<dbReference type="EMBL" id="FNBE01000026">
    <property type="protein sequence ID" value="SDH56755.1"/>
    <property type="molecule type" value="Genomic_DNA"/>
</dbReference>
<sequence>MTVVLVHGNPETAAVWRPMLAELGRDDVVCLSPPGFGAPLPAGFGATVLEYRDWLVGELAALDGPVDLVGHDWGGNHVLAAVNLRPDLVRSWASDTLGAFDPDYVWHELAQRWQTPGVGEADVADRFESFDARRAALVERGFPEDLASEIAAGQGPELGAAVLLLYRSAVQPVMAELGRDLGGLGTRPGLAVVAGADHVVGSDEYRRRTAARAGARVAELPDLGHWWMVQDPPRAAAALTEFWASL</sequence>
<evidence type="ECO:0000313" key="3">
    <source>
        <dbReference type="Proteomes" id="UP000198967"/>
    </source>
</evidence>
<name>A0A1G8DG99_PSEOR</name>
<protein>
    <submittedName>
        <fullName evidence="2">Pimeloyl-ACP methyl ester carboxylesterase</fullName>
    </submittedName>
</protein>
<evidence type="ECO:0000259" key="1">
    <source>
        <dbReference type="Pfam" id="PF12697"/>
    </source>
</evidence>
<dbReference type="OrthoDB" id="4540226at2"/>
<dbReference type="PANTHER" id="PTHR43798">
    <property type="entry name" value="MONOACYLGLYCEROL LIPASE"/>
    <property type="match status" value="1"/>
</dbReference>
<dbReference type="RefSeq" id="WP_093089679.1">
    <property type="nucleotide sequence ID" value="NZ_FNBE01000026.1"/>
</dbReference>
<dbReference type="AlphaFoldDB" id="A0A1G8DG99"/>
<dbReference type="Pfam" id="PF12697">
    <property type="entry name" value="Abhydrolase_6"/>
    <property type="match status" value="1"/>
</dbReference>
<accession>A0A1G8DG99</accession>
<dbReference type="SUPFAM" id="SSF53474">
    <property type="entry name" value="alpha/beta-Hydrolases"/>
    <property type="match status" value="1"/>
</dbReference>
<dbReference type="InterPro" id="IPR000073">
    <property type="entry name" value="AB_hydrolase_1"/>
</dbReference>
<dbReference type="Gene3D" id="3.40.50.1820">
    <property type="entry name" value="alpha/beta hydrolase"/>
    <property type="match status" value="1"/>
</dbReference>
<evidence type="ECO:0000313" key="2">
    <source>
        <dbReference type="EMBL" id="SDH56755.1"/>
    </source>
</evidence>
<dbReference type="Proteomes" id="UP000198967">
    <property type="component" value="Unassembled WGS sequence"/>
</dbReference>
<keyword evidence="3" id="KW-1185">Reference proteome</keyword>
<gene>
    <name evidence="2" type="ORF">SAMN05216377_12632</name>
</gene>
<dbReference type="PANTHER" id="PTHR43798:SF33">
    <property type="entry name" value="HYDROLASE, PUTATIVE (AFU_ORTHOLOGUE AFUA_2G14860)-RELATED"/>
    <property type="match status" value="1"/>
</dbReference>
<dbReference type="InterPro" id="IPR029058">
    <property type="entry name" value="AB_hydrolase_fold"/>
</dbReference>
<proteinExistence type="predicted"/>
<organism evidence="2 3">
    <name type="scientific">Pseudonocardia oroxyli</name>
    <dbReference type="NCBI Taxonomy" id="366584"/>
    <lineage>
        <taxon>Bacteria</taxon>
        <taxon>Bacillati</taxon>
        <taxon>Actinomycetota</taxon>
        <taxon>Actinomycetes</taxon>
        <taxon>Pseudonocardiales</taxon>
        <taxon>Pseudonocardiaceae</taxon>
        <taxon>Pseudonocardia</taxon>
    </lineage>
</organism>
<dbReference type="GO" id="GO:0003824">
    <property type="term" value="F:catalytic activity"/>
    <property type="evidence" value="ECO:0007669"/>
    <property type="project" value="UniProtKB-ARBA"/>
</dbReference>
<feature type="domain" description="AB hydrolase-1" evidence="1">
    <location>
        <begin position="3"/>
        <end position="237"/>
    </location>
</feature>
<reference evidence="2 3" key="1">
    <citation type="submission" date="2016-10" db="EMBL/GenBank/DDBJ databases">
        <authorList>
            <person name="de Groot N.N."/>
        </authorList>
    </citation>
    <scope>NUCLEOTIDE SEQUENCE [LARGE SCALE GENOMIC DNA]</scope>
    <source>
        <strain evidence="2 3">CGMCC 4.3143</strain>
    </source>
</reference>
<dbReference type="InterPro" id="IPR050266">
    <property type="entry name" value="AB_hydrolase_sf"/>
</dbReference>
<dbReference type="STRING" id="366584.SAMN05216377_12632"/>
<dbReference type="GO" id="GO:0016020">
    <property type="term" value="C:membrane"/>
    <property type="evidence" value="ECO:0007669"/>
    <property type="project" value="TreeGrafter"/>
</dbReference>